<comment type="caution">
    <text evidence="1">The sequence shown here is derived from an EMBL/GenBank/DDBJ whole genome shotgun (WGS) entry which is preliminary data.</text>
</comment>
<dbReference type="Proteomes" id="UP000028006">
    <property type="component" value="Unassembled WGS sequence"/>
</dbReference>
<organism evidence="1 2">
    <name type="scientific">Endozoicomonas montiporae</name>
    <dbReference type="NCBI Taxonomy" id="1027273"/>
    <lineage>
        <taxon>Bacteria</taxon>
        <taxon>Pseudomonadati</taxon>
        <taxon>Pseudomonadota</taxon>
        <taxon>Gammaproteobacteria</taxon>
        <taxon>Oceanospirillales</taxon>
        <taxon>Endozoicomonadaceae</taxon>
        <taxon>Endozoicomonas</taxon>
    </lineage>
</organism>
<keyword evidence="2" id="KW-1185">Reference proteome</keyword>
<gene>
    <name evidence="1" type="ORF">GZ77_02140</name>
</gene>
<accession>A0A081NAJ3</accession>
<proteinExistence type="predicted"/>
<protein>
    <submittedName>
        <fullName evidence="1">Uncharacterized protein</fullName>
    </submittedName>
</protein>
<evidence type="ECO:0000313" key="2">
    <source>
        <dbReference type="Proteomes" id="UP000028006"/>
    </source>
</evidence>
<name>A0A081NAJ3_9GAMM</name>
<dbReference type="AlphaFoldDB" id="A0A081NAJ3"/>
<evidence type="ECO:0000313" key="1">
    <source>
        <dbReference type="EMBL" id="KEQ15466.1"/>
    </source>
</evidence>
<dbReference type="EMBL" id="JOKG01000001">
    <property type="protein sequence ID" value="KEQ15466.1"/>
    <property type="molecule type" value="Genomic_DNA"/>
</dbReference>
<reference evidence="1 2" key="1">
    <citation type="submission" date="2014-06" db="EMBL/GenBank/DDBJ databases">
        <title>Whole Genome Sequences of Three Symbiotic Endozoicomonas Bacteria.</title>
        <authorList>
            <person name="Neave M.J."/>
            <person name="Apprill A."/>
            <person name="Voolstra C.R."/>
        </authorList>
    </citation>
    <scope>NUCLEOTIDE SEQUENCE [LARGE SCALE GENOMIC DNA]</scope>
    <source>
        <strain evidence="1 2">LMG 24815</strain>
    </source>
</reference>
<sequence length="61" mass="6821">MDSVFMFNQAVAGKVGFQTNLPVTRYCAQVEFWSLLVKESKNETGLKGFTGFSVLSYLYAT</sequence>